<dbReference type="STRING" id="596151.DesfrDRAFT_0554"/>
<reference evidence="2 3" key="1">
    <citation type="submission" date="2010-08" db="EMBL/GenBank/DDBJ databases">
        <title>The draft genome of Desulfovibrio fructosovorans JJ.</title>
        <authorList>
            <consortium name="US DOE Joint Genome Institute (JGI-PGF)"/>
            <person name="Lucas S."/>
            <person name="Copeland A."/>
            <person name="Lapidus A."/>
            <person name="Cheng J.-F."/>
            <person name="Bruce D."/>
            <person name="Goodwin L."/>
            <person name="Pitluck S."/>
            <person name="Land M.L."/>
            <person name="Hauser L."/>
            <person name="Chang Y.-J."/>
            <person name="Jeffries C."/>
            <person name="Wall J.D."/>
            <person name="Stahl D.A."/>
            <person name="Arkin A.P."/>
            <person name="Dehal P."/>
            <person name="Stolyar S.M."/>
            <person name="Hazen T.C."/>
            <person name="Woyke T.J."/>
        </authorList>
    </citation>
    <scope>NUCLEOTIDE SEQUENCE [LARGE SCALE GENOMIC DNA]</scope>
    <source>
        <strain evidence="2 3">JJ</strain>
    </source>
</reference>
<dbReference type="GO" id="GO:0008233">
    <property type="term" value="F:peptidase activity"/>
    <property type="evidence" value="ECO:0007669"/>
    <property type="project" value="UniProtKB-KW"/>
</dbReference>
<keyword evidence="3" id="KW-1185">Reference proteome</keyword>
<dbReference type="SUPFAM" id="SSF53067">
    <property type="entry name" value="Actin-like ATPase domain"/>
    <property type="match status" value="2"/>
</dbReference>
<protein>
    <submittedName>
        <fullName evidence="2">Peptidase M22 glycoprotease</fullName>
    </submittedName>
</protein>
<dbReference type="eggNOG" id="COG1214">
    <property type="taxonomic scope" value="Bacteria"/>
</dbReference>
<dbReference type="OrthoDB" id="9809995at2"/>
<accession>E1JSF5</accession>
<dbReference type="Pfam" id="PF00814">
    <property type="entry name" value="TsaD"/>
    <property type="match status" value="1"/>
</dbReference>
<dbReference type="InterPro" id="IPR000905">
    <property type="entry name" value="Gcp-like_dom"/>
</dbReference>
<dbReference type="GO" id="GO:0006508">
    <property type="term" value="P:proteolysis"/>
    <property type="evidence" value="ECO:0007669"/>
    <property type="project" value="UniProtKB-KW"/>
</dbReference>
<evidence type="ECO:0000313" key="2">
    <source>
        <dbReference type="EMBL" id="EFL52924.1"/>
    </source>
</evidence>
<dbReference type="AlphaFoldDB" id="E1JSF5"/>
<sequence length="258" mass="25917">MADARPLPAAGPLLVINGVSPRLTVLLGRPGRETLVRENAATGHAAAVLAPMVADILTAAGLAPADLAGIACVRGPGSFTGIRVALATALGLSLATGAPMAGLEYLPLLAASAARHATGAVIAVTHARNGQVYLQPFLADGDLVPMGPPEALFLDAAAARVAEGAAVGPLTLVGDGATRHRAALLRAAPLAAIPGDGDQPDPDTVLKLARQAAYGPGQVEPLYLRPSDAEENLATLAAGRGLSPETARTMLKDAVTRE</sequence>
<organism evidence="2 3">
    <name type="scientific">Solidesulfovibrio fructosivorans JJ]</name>
    <dbReference type="NCBI Taxonomy" id="596151"/>
    <lineage>
        <taxon>Bacteria</taxon>
        <taxon>Pseudomonadati</taxon>
        <taxon>Thermodesulfobacteriota</taxon>
        <taxon>Desulfovibrionia</taxon>
        <taxon>Desulfovibrionales</taxon>
        <taxon>Desulfovibrionaceae</taxon>
        <taxon>Solidesulfovibrio</taxon>
    </lineage>
</organism>
<dbReference type="EMBL" id="AECZ01000002">
    <property type="protein sequence ID" value="EFL52924.1"/>
    <property type="molecule type" value="Genomic_DNA"/>
</dbReference>
<dbReference type="NCBIfam" id="TIGR03725">
    <property type="entry name" value="T6A_YeaZ"/>
    <property type="match status" value="1"/>
</dbReference>
<gene>
    <name evidence="2" type="ORF">DesfrDRAFT_0554</name>
</gene>
<evidence type="ECO:0000313" key="3">
    <source>
        <dbReference type="Proteomes" id="UP000006250"/>
    </source>
</evidence>
<dbReference type="Gene3D" id="3.30.420.40">
    <property type="match status" value="2"/>
</dbReference>
<dbReference type="GO" id="GO:0002949">
    <property type="term" value="P:tRNA threonylcarbamoyladenosine modification"/>
    <property type="evidence" value="ECO:0007669"/>
    <property type="project" value="InterPro"/>
</dbReference>
<dbReference type="RefSeq" id="WP_005990866.1">
    <property type="nucleotide sequence ID" value="NZ_AECZ01000002.1"/>
</dbReference>
<evidence type="ECO:0000259" key="1">
    <source>
        <dbReference type="Pfam" id="PF00814"/>
    </source>
</evidence>
<proteinExistence type="predicted"/>
<comment type="caution">
    <text evidence="2">The sequence shown here is derived from an EMBL/GenBank/DDBJ whole genome shotgun (WGS) entry which is preliminary data.</text>
</comment>
<dbReference type="InterPro" id="IPR022496">
    <property type="entry name" value="T6A_TsaB"/>
</dbReference>
<keyword evidence="2" id="KW-0645">Protease</keyword>
<keyword evidence="2" id="KW-0378">Hydrolase</keyword>
<dbReference type="InterPro" id="IPR043129">
    <property type="entry name" value="ATPase_NBD"/>
</dbReference>
<feature type="domain" description="Gcp-like" evidence="1">
    <location>
        <begin position="40"/>
        <end position="135"/>
    </location>
</feature>
<dbReference type="Proteomes" id="UP000006250">
    <property type="component" value="Unassembled WGS sequence"/>
</dbReference>
<name>E1JSF5_SOLFR</name>